<dbReference type="GO" id="GO:0055088">
    <property type="term" value="P:lipid homeostasis"/>
    <property type="evidence" value="ECO:0007669"/>
    <property type="project" value="TreeGrafter"/>
</dbReference>
<dbReference type="GO" id="GO:0019433">
    <property type="term" value="P:triglyceride catabolic process"/>
    <property type="evidence" value="ECO:0007669"/>
    <property type="project" value="TreeGrafter"/>
</dbReference>
<evidence type="ECO:0000256" key="1">
    <source>
        <dbReference type="ARBA" id="ARBA00023098"/>
    </source>
</evidence>
<dbReference type="PROSITE" id="PS51635">
    <property type="entry name" value="PNPLA"/>
    <property type="match status" value="1"/>
</dbReference>
<dbReference type="GO" id="GO:0005811">
    <property type="term" value="C:lipid droplet"/>
    <property type="evidence" value="ECO:0007669"/>
    <property type="project" value="TreeGrafter"/>
</dbReference>
<keyword evidence="1 2" id="KW-0443">Lipid metabolism</keyword>
<proteinExistence type="predicted"/>
<dbReference type="InParanoid" id="D7FRC4"/>
<name>D7FRC4_ECTSI</name>
<dbReference type="OrthoDB" id="197155at2759"/>
<feature type="short sequence motif" description="GXSXG" evidence="2">
    <location>
        <begin position="33"/>
        <end position="37"/>
    </location>
</feature>
<feature type="compositionally biased region" description="Basic and acidic residues" evidence="3">
    <location>
        <begin position="298"/>
        <end position="307"/>
    </location>
</feature>
<dbReference type="Proteomes" id="UP000002630">
    <property type="component" value="Linkage Group LG27"/>
</dbReference>
<evidence type="ECO:0000313" key="6">
    <source>
        <dbReference type="Proteomes" id="UP000002630"/>
    </source>
</evidence>
<dbReference type="SUPFAM" id="SSF52151">
    <property type="entry name" value="FabD/lysophospholipase-like"/>
    <property type="match status" value="1"/>
</dbReference>
<feature type="active site" description="Nucleophile" evidence="2">
    <location>
        <position position="35"/>
    </location>
</feature>
<feature type="compositionally biased region" description="Basic and acidic residues" evidence="3">
    <location>
        <begin position="273"/>
        <end position="288"/>
    </location>
</feature>
<accession>D7FRC4</accession>
<dbReference type="InterPro" id="IPR033562">
    <property type="entry name" value="PLPL"/>
</dbReference>
<keyword evidence="2" id="KW-0442">Lipid degradation</keyword>
<dbReference type="EMBL" id="FN648390">
    <property type="protein sequence ID" value="CBJ30715.1"/>
    <property type="molecule type" value="Genomic_DNA"/>
</dbReference>
<protein>
    <recommendedName>
        <fullName evidence="4">PNPLA domain-containing protein</fullName>
    </recommendedName>
</protein>
<keyword evidence="2" id="KW-0378">Hydrolase</keyword>
<dbReference type="GO" id="GO:0004806">
    <property type="term" value="F:triacylglycerol lipase activity"/>
    <property type="evidence" value="ECO:0007669"/>
    <property type="project" value="TreeGrafter"/>
</dbReference>
<dbReference type="GO" id="GO:0005737">
    <property type="term" value="C:cytoplasm"/>
    <property type="evidence" value="ECO:0007669"/>
    <property type="project" value="TreeGrafter"/>
</dbReference>
<keyword evidence="6" id="KW-1185">Reference proteome</keyword>
<organism evidence="5 6">
    <name type="scientific">Ectocarpus siliculosus</name>
    <name type="common">Brown alga</name>
    <name type="synonym">Conferva siliculosa</name>
    <dbReference type="NCBI Taxonomy" id="2880"/>
    <lineage>
        <taxon>Eukaryota</taxon>
        <taxon>Sar</taxon>
        <taxon>Stramenopiles</taxon>
        <taxon>Ochrophyta</taxon>
        <taxon>PX clade</taxon>
        <taxon>Phaeophyceae</taxon>
        <taxon>Ectocarpales</taxon>
        <taxon>Ectocarpaceae</taxon>
        <taxon>Ectocarpus</taxon>
    </lineage>
</organism>
<gene>
    <name evidence="5" type="ORF">Esi_0212_0059</name>
</gene>
<reference evidence="5 6" key="1">
    <citation type="journal article" date="2010" name="Nature">
        <title>The Ectocarpus genome and the independent evolution of multicellularity in brown algae.</title>
        <authorList>
            <person name="Cock J.M."/>
            <person name="Sterck L."/>
            <person name="Rouze P."/>
            <person name="Scornet D."/>
            <person name="Allen A.E."/>
            <person name="Amoutzias G."/>
            <person name="Anthouard V."/>
            <person name="Artiguenave F."/>
            <person name="Aury J.M."/>
            <person name="Badger J.H."/>
            <person name="Beszteri B."/>
            <person name="Billiau K."/>
            <person name="Bonnet E."/>
            <person name="Bothwell J.H."/>
            <person name="Bowler C."/>
            <person name="Boyen C."/>
            <person name="Brownlee C."/>
            <person name="Carrano C.J."/>
            <person name="Charrier B."/>
            <person name="Cho G.Y."/>
            <person name="Coelho S.M."/>
            <person name="Collen J."/>
            <person name="Corre E."/>
            <person name="Da Silva C."/>
            <person name="Delage L."/>
            <person name="Delaroque N."/>
            <person name="Dittami S.M."/>
            <person name="Doulbeau S."/>
            <person name="Elias M."/>
            <person name="Farnham G."/>
            <person name="Gachon C.M."/>
            <person name="Gschloessl B."/>
            <person name="Heesch S."/>
            <person name="Jabbari K."/>
            <person name="Jubin C."/>
            <person name="Kawai H."/>
            <person name="Kimura K."/>
            <person name="Kloareg B."/>
            <person name="Kupper F.C."/>
            <person name="Lang D."/>
            <person name="Le Bail A."/>
            <person name="Leblanc C."/>
            <person name="Lerouge P."/>
            <person name="Lohr M."/>
            <person name="Lopez P.J."/>
            <person name="Martens C."/>
            <person name="Maumus F."/>
            <person name="Michel G."/>
            <person name="Miranda-Saavedra D."/>
            <person name="Morales J."/>
            <person name="Moreau H."/>
            <person name="Motomura T."/>
            <person name="Nagasato C."/>
            <person name="Napoli C.A."/>
            <person name="Nelson D.R."/>
            <person name="Nyvall-Collen P."/>
            <person name="Peters A.F."/>
            <person name="Pommier C."/>
            <person name="Potin P."/>
            <person name="Poulain J."/>
            <person name="Quesneville H."/>
            <person name="Read B."/>
            <person name="Rensing S.A."/>
            <person name="Ritter A."/>
            <person name="Rousvoal S."/>
            <person name="Samanta M."/>
            <person name="Samson G."/>
            <person name="Schroeder D.C."/>
            <person name="Segurens B."/>
            <person name="Strittmatter M."/>
            <person name="Tonon T."/>
            <person name="Tregear J.W."/>
            <person name="Valentin K."/>
            <person name="von Dassow P."/>
            <person name="Yamagishi T."/>
            <person name="Van de Peer Y."/>
            <person name="Wincker P."/>
        </authorList>
    </citation>
    <scope>NUCLEOTIDE SEQUENCE [LARGE SCALE GENOMIC DNA]</scope>
    <source>
        <strain evidence="6">Ec32 / CCAP1310/4</strain>
    </source>
</reference>
<dbReference type="GO" id="GO:0016020">
    <property type="term" value="C:membrane"/>
    <property type="evidence" value="ECO:0007669"/>
    <property type="project" value="TreeGrafter"/>
</dbReference>
<feature type="domain" description="PNPLA" evidence="4">
    <location>
        <begin position="1"/>
        <end position="172"/>
    </location>
</feature>
<dbReference type="eggNOG" id="KOG3773">
    <property type="taxonomic scope" value="Eukaryota"/>
</dbReference>
<comment type="caution">
    <text evidence="2">Lacks conserved residue(s) required for the propagation of feature annotation.</text>
</comment>
<evidence type="ECO:0000259" key="4">
    <source>
        <dbReference type="PROSITE" id="PS51635"/>
    </source>
</evidence>
<evidence type="ECO:0000313" key="5">
    <source>
        <dbReference type="EMBL" id="CBJ30715.1"/>
    </source>
</evidence>
<dbReference type="Pfam" id="PF01734">
    <property type="entry name" value="Patatin"/>
    <property type="match status" value="1"/>
</dbReference>
<sequence>MGGWLMFYTFGVAKCLLDHGLHNVRPTEQSVIGSSAGSLAAAALVLEADIDKIVEQAKTSFIPRAHAARFFGFVYGMFYIGQFLLESLLACLPVERVGRNTSPPGRLTVVLSSVLGWKSIRAKEFRDGDDLIDALRCSCACFPLVLPHVFRGKRCFDGVFSEGPSAPSLDEEEAGGRKTVTISPLYASTASIRPSRYVPLSWIALPPNDPGAIDWLYDLGYRDALFWMANEGIEHTCSHVSRLSKFSSSSNGCAPDSTMAKDSVLEGGASALRRRDSSSSSSEARRGNEGGVGLKSTTAREDGEGRRNGGGQEGQFYVRPSFTLSGCRMRPRRERHAELDAPRFVPSLEKFVGHGSYHALADSLFCVFFNVVWRPAAALLLCAELVTSLLLASSRAFAKDLRPLLWWLLPTLLLGEAALEHWPTAMEGIAAAVAVAAVVAAAASREGAPGKESWREARRSARALVDFRCVLGSTLLLPWGRGGRGEGGEGGAGVKSEALEGSFMYRAVSFFM</sequence>
<dbReference type="AlphaFoldDB" id="D7FRC4"/>
<feature type="active site" description="Proton acceptor" evidence="2">
    <location>
        <position position="157"/>
    </location>
</feature>
<dbReference type="InterPro" id="IPR002641">
    <property type="entry name" value="PNPLA_dom"/>
</dbReference>
<dbReference type="EMBL" id="FN649752">
    <property type="protein sequence ID" value="CBJ30715.1"/>
    <property type="molecule type" value="Genomic_DNA"/>
</dbReference>
<dbReference type="PANTHER" id="PTHR12406:SF42">
    <property type="entry name" value="PNPLA DOMAIN-CONTAINING PROTEIN"/>
    <property type="match status" value="1"/>
</dbReference>
<dbReference type="InterPro" id="IPR016035">
    <property type="entry name" value="Acyl_Trfase/lysoPLipase"/>
</dbReference>
<dbReference type="STRING" id="2880.D7FRC4"/>
<evidence type="ECO:0000256" key="3">
    <source>
        <dbReference type="SAM" id="MobiDB-lite"/>
    </source>
</evidence>
<evidence type="ECO:0000256" key="2">
    <source>
        <dbReference type="PROSITE-ProRule" id="PRU01161"/>
    </source>
</evidence>
<feature type="region of interest" description="Disordered" evidence="3">
    <location>
        <begin position="269"/>
        <end position="317"/>
    </location>
</feature>
<dbReference type="PANTHER" id="PTHR12406">
    <property type="entry name" value="CALCIUM-INDEPENDENT PHOSPHOLIPASE A2 IPLA2 -RELATED"/>
    <property type="match status" value="1"/>
</dbReference>